<evidence type="ECO:0000256" key="7">
    <source>
        <dbReference type="ARBA" id="ARBA00022989"/>
    </source>
</evidence>
<accession>A0ABR0RSK5</accession>
<feature type="compositionally biased region" description="Basic and acidic residues" evidence="11">
    <location>
        <begin position="409"/>
        <end position="426"/>
    </location>
</feature>
<dbReference type="InterPro" id="IPR057349">
    <property type="entry name" value="C2_Mug190_3rd"/>
</dbReference>
<protein>
    <recommendedName>
        <fullName evidence="17">Meiotically up-regulated gene 190 protein</fullName>
    </recommendedName>
</protein>
<dbReference type="PANTHER" id="PTHR47348:SF2">
    <property type="entry name" value="MEIOTICALLY UP-REGULATED 190 PROTEIN"/>
    <property type="match status" value="1"/>
</dbReference>
<feature type="compositionally biased region" description="Basic and acidic residues" evidence="11">
    <location>
        <begin position="31"/>
        <end position="58"/>
    </location>
</feature>
<evidence type="ECO:0000256" key="2">
    <source>
        <dbReference type="ARBA" id="ARBA00022448"/>
    </source>
</evidence>
<keyword evidence="9" id="KW-0446">Lipid-binding</keyword>
<feature type="domain" description="C2" evidence="13">
    <location>
        <begin position="814"/>
        <end position="949"/>
    </location>
</feature>
<feature type="region of interest" description="Disordered" evidence="11">
    <location>
        <begin position="401"/>
        <end position="468"/>
    </location>
</feature>
<dbReference type="Pfam" id="PF00168">
    <property type="entry name" value="C2"/>
    <property type="match status" value="2"/>
</dbReference>
<dbReference type="Gene3D" id="2.60.40.150">
    <property type="entry name" value="C2 domain"/>
    <property type="match status" value="2"/>
</dbReference>
<keyword evidence="10 12" id="KW-0472">Membrane</keyword>
<evidence type="ECO:0000256" key="8">
    <source>
        <dbReference type="ARBA" id="ARBA00023055"/>
    </source>
</evidence>
<comment type="caution">
    <text evidence="15">The sequence shown here is derived from an EMBL/GenBank/DDBJ whole genome shotgun (WGS) entry which is preliminary data.</text>
</comment>
<proteinExistence type="predicted"/>
<keyword evidence="3" id="KW-0597">Phosphoprotein</keyword>
<keyword evidence="16" id="KW-1185">Reference proteome</keyword>
<evidence type="ECO:0000256" key="3">
    <source>
        <dbReference type="ARBA" id="ARBA00022553"/>
    </source>
</evidence>
<dbReference type="PANTHER" id="PTHR47348">
    <property type="entry name" value="MEIOTICALLY UP-REGULATED GENE 190 PROTEIN"/>
    <property type="match status" value="1"/>
</dbReference>
<dbReference type="Pfam" id="PF25331">
    <property type="entry name" value="C2_Mug190_3rd"/>
    <property type="match status" value="1"/>
</dbReference>
<feature type="compositionally biased region" description="Basic residues" evidence="11">
    <location>
        <begin position="145"/>
        <end position="155"/>
    </location>
</feature>
<feature type="domain" description="SMP-LTD" evidence="14">
    <location>
        <begin position="331"/>
        <end position="600"/>
    </location>
</feature>
<feature type="compositionally biased region" description="Basic and acidic residues" evidence="11">
    <location>
        <begin position="447"/>
        <end position="459"/>
    </location>
</feature>
<evidence type="ECO:0000256" key="4">
    <source>
        <dbReference type="ARBA" id="ARBA00022692"/>
    </source>
</evidence>
<keyword evidence="2" id="KW-0813">Transport</keyword>
<comment type="subcellular location">
    <subcellularLocation>
        <location evidence="1">Endoplasmic reticulum membrane</location>
    </subcellularLocation>
</comment>
<evidence type="ECO:0008006" key="17">
    <source>
        <dbReference type="Google" id="ProtNLM"/>
    </source>
</evidence>
<dbReference type="CDD" id="cd04041">
    <property type="entry name" value="C2A_fungal"/>
    <property type="match status" value="1"/>
</dbReference>
<evidence type="ECO:0000256" key="12">
    <source>
        <dbReference type="SAM" id="Phobius"/>
    </source>
</evidence>
<reference evidence="15 16" key="1">
    <citation type="journal article" date="2023" name="Res Sq">
        <title>Genomic and morphological characterization of Knufia obscura isolated from the Mars 2020 spacecraft assembly facility.</title>
        <authorList>
            <person name="Chander A.M."/>
            <person name="Teixeira M.M."/>
            <person name="Singh N.K."/>
            <person name="Williams M.P."/>
            <person name="Parker C.W."/>
            <person name="Leo P."/>
            <person name="Stajich J.E."/>
            <person name="Torok T."/>
            <person name="Tighe S."/>
            <person name="Mason C.E."/>
            <person name="Venkateswaran K."/>
        </authorList>
    </citation>
    <scope>NUCLEOTIDE SEQUENCE [LARGE SCALE GENOMIC DNA]</scope>
    <source>
        <strain evidence="15 16">CCFEE 5817</strain>
    </source>
</reference>
<name>A0ABR0RSK5_9EURO</name>
<dbReference type="SUPFAM" id="SSF49562">
    <property type="entry name" value="C2 domain (Calcium/lipid-binding domain, CaLB)"/>
    <property type="match status" value="2"/>
</dbReference>
<dbReference type="EMBL" id="JAVHJV010000004">
    <property type="protein sequence ID" value="KAK5943591.1"/>
    <property type="molecule type" value="Genomic_DNA"/>
</dbReference>
<feature type="domain" description="C2" evidence="13">
    <location>
        <begin position="598"/>
        <end position="726"/>
    </location>
</feature>
<feature type="region of interest" description="Disordered" evidence="11">
    <location>
        <begin position="1302"/>
        <end position="1331"/>
    </location>
</feature>
<dbReference type="CDD" id="cd21676">
    <property type="entry name" value="SMP_Mug190"/>
    <property type="match status" value="1"/>
</dbReference>
<keyword evidence="5" id="KW-0677">Repeat</keyword>
<evidence type="ECO:0000256" key="9">
    <source>
        <dbReference type="ARBA" id="ARBA00023121"/>
    </source>
</evidence>
<gene>
    <name evidence="15" type="ORF">PMZ80_004599</name>
</gene>
<feature type="transmembrane region" description="Helical" evidence="12">
    <location>
        <begin position="272"/>
        <end position="297"/>
    </location>
</feature>
<dbReference type="GeneID" id="89998048"/>
<evidence type="ECO:0000259" key="14">
    <source>
        <dbReference type="PROSITE" id="PS51847"/>
    </source>
</evidence>
<evidence type="ECO:0000256" key="5">
    <source>
        <dbReference type="ARBA" id="ARBA00022737"/>
    </source>
</evidence>
<keyword evidence="4 12" id="KW-0812">Transmembrane</keyword>
<dbReference type="InterPro" id="IPR037767">
    <property type="entry name" value="C2A_Mug190-like"/>
</dbReference>
<dbReference type="PROSITE" id="PS51847">
    <property type="entry name" value="SMP"/>
    <property type="match status" value="1"/>
</dbReference>
<dbReference type="SMART" id="SM00239">
    <property type="entry name" value="C2"/>
    <property type="match status" value="2"/>
</dbReference>
<feature type="region of interest" description="Disordered" evidence="11">
    <location>
        <begin position="848"/>
        <end position="870"/>
    </location>
</feature>
<feature type="compositionally biased region" description="Acidic residues" evidence="11">
    <location>
        <begin position="435"/>
        <end position="446"/>
    </location>
</feature>
<keyword evidence="8" id="KW-0445">Lipid transport</keyword>
<feature type="region of interest" description="Disordered" evidence="11">
    <location>
        <begin position="1"/>
        <end position="223"/>
    </location>
</feature>
<dbReference type="Proteomes" id="UP001334248">
    <property type="component" value="Unassembled WGS sequence"/>
</dbReference>
<keyword evidence="6" id="KW-0256">Endoplasmic reticulum</keyword>
<sequence length="1331" mass="149705">MSQSNLEDEASRKNYTQPHSGRHKIPTIQGYREHRKELEGSQKQTEEAQHDPQDDSKTWRAYGAAKTILKGEDEDQKGGPHNPYPVANHNDEERPRQQQTRDVPQGNDGEQEEPERNKHGKHKSSKQQDKSATEQAAGAIDPREKRKAMKKRKQAGGREVTDPVTHLPIVIYDQTEKDLSSVQENEPPPGSSPRTETGGARKSREQLNEEGQESQRSYNGMQKAFPPPAFEALERDLATVYKLALTAGLSAVLLLASGALLAHWFLQSGRSTLWHLTSLSIVLLLILGAAVSVVLGVRGWLEKKVHGIWEDQTWDALRQQEAEHVGSESELPESVQWLNSMLTSVWPLINPDLFSSLVDMLEDVMQASLPKIVRMVSVDDMGQGSEAVRILGIKWLPTGAASQSVGDEGQLKNPDEKEKENSDRTTPDGGQQDQSADDGESPDEDSDAHKKEEQKKQQEQEQQAMRAGMEAEEGDFMNLELAFAYRTRSSGRSIASKAKNAHLYLKFYLPGGIAVPVWVELRGIMGIMRLRLQLTPDPPFFSICTLTFLGQPKADLSCVPLSKHSLNLMDVPLISSFVQSAIDAALAEYVAPKSLTLDLKEMLMGEDYKKDTTTRGVVWIFIKQARDFKQGDGGFGPFEGSSDSYVTVSWGKFGKPVASTRVVKDDQAPQWHEWASILVSADELNANENLRLQLWDSDKWSADDDLGRVEVDLHDLMHNEETKNRTCDREDRFKGADTEENMPGSLTWSVGYFEKTRITDTQLQKQTHNKDIRSKEELKNYVSKMAQNKLREAKLEGEHNDELHQQKVQDYKEQEDNMLISAPPSPDHRSGILSIQIHNITGLEVQKLQKQEKGDQDGDEEDESDTNLPDSYCNIIMNHKKIYKTRTKPKNAKPFFNAGTERFVKDWTTTEIIISCRDSREKEDDALLGVVFLPLRKVFEERSQIMNNYPLAGGVGSGRARISLVWRSVELQLPPNLRGWDYGTLEIKGAVRPKGDFNESLEHDRIKIRTNLSRTKLHPRDGQWQSKRRGEGENPFLAVRQRYSSAMVIEFRKTSIGPDKTPAFAVLWLSDLVDDEEETKTLKVWKGGKKNLQRAEACCDYKGLEQDEQALGEIELTMKFWRGLSGYHKQHAARSKNSEVRNVMECLDTINDEGMDEFSDEADSSDADDDDYDTATESENSPRRNRKDRSDTTTSNGNDQDPGDAATRKKLRTHTNQSDTSSEDSDVQPAESGGFSKVKAPVATVKDAISKATDKMTGEKDIQEDGSRGVRAQIQDYKQSHKQLHRKHRGIMQWRGVRTADWATGKAKRAGSKVGDLFHHGSKGQGVETEV</sequence>
<dbReference type="InterPro" id="IPR037765">
    <property type="entry name" value="C2B_Tricalbin"/>
</dbReference>
<dbReference type="PROSITE" id="PS50004">
    <property type="entry name" value="C2"/>
    <property type="match status" value="2"/>
</dbReference>
<feature type="transmembrane region" description="Helical" evidence="12">
    <location>
        <begin position="243"/>
        <end position="266"/>
    </location>
</feature>
<evidence type="ECO:0000256" key="6">
    <source>
        <dbReference type="ARBA" id="ARBA00022824"/>
    </source>
</evidence>
<keyword evidence="7 12" id="KW-1133">Transmembrane helix</keyword>
<evidence type="ECO:0000256" key="11">
    <source>
        <dbReference type="SAM" id="MobiDB-lite"/>
    </source>
</evidence>
<dbReference type="CDD" id="cd04052">
    <property type="entry name" value="C2B_Tricalbin-like"/>
    <property type="match status" value="1"/>
</dbReference>
<evidence type="ECO:0000313" key="15">
    <source>
        <dbReference type="EMBL" id="KAK5943591.1"/>
    </source>
</evidence>
<feature type="region of interest" description="Disordered" evidence="11">
    <location>
        <begin position="1153"/>
        <end position="1239"/>
    </location>
</feature>
<dbReference type="InterPro" id="IPR035892">
    <property type="entry name" value="C2_domain_sf"/>
</dbReference>
<dbReference type="InterPro" id="IPR000008">
    <property type="entry name" value="C2_dom"/>
</dbReference>
<organism evidence="15 16">
    <name type="scientific">Knufia obscura</name>
    <dbReference type="NCBI Taxonomy" id="1635080"/>
    <lineage>
        <taxon>Eukaryota</taxon>
        <taxon>Fungi</taxon>
        <taxon>Dikarya</taxon>
        <taxon>Ascomycota</taxon>
        <taxon>Pezizomycotina</taxon>
        <taxon>Eurotiomycetes</taxon>
        <taxon>Chaetothyriomycetidae</taxon>
        <taxon>Chaetothyriales</taxon>
        <taxon>Trichomeriaceae</taxon>
        <taxon>Knufia</taxon>
    </lineage>
</organism>
<dbReference type="Pfam" id="PF25669">
    <property type="entry name" value="SMP_MUG190-like"/>
    <property type="match status" value="2"/>
</dbReference>
<dbReference type="InterPro" id="IPR031468">
    <property type="entry name" value="SMP_LBD"/>
</dbReference>
<feature type="compositionally biased region" description="Acidic residues" evidence="11">
    <location>
        <begin position="1153"/>
        <end position="1176"/>
    </location>
</feature>
<evidence type="ECO:0000256" key="1">
    <source>
        <dbReference type="ARBA" id="ARBA00004586"/>
    </source>
</evidence>
<dbReference type="RefSeq" id="XP_064731681.1">
    <property type="nucleotide sequence ID" value="XM_064873023.1"/>
</dbReference>
<evidence type="ECO:0000256" key="10">
    <source>
        <dbReference type="ARBA" id="ARBA00023136"/>
    </source>
</evidence>
<evidence type="ECO:0000313" key="16">
    <source>
        <dbReference type="Proteomes" id="UP001334248"/>
    </source>
</evidence>
<evidence type="ECO:0000259" key="13">
    <source>
        <dbReference type="PROSITE" id="PS50004"/>
    </source>
</evidence>